<dbReference type="Proteomes" id="UP000292927">
    <property type="component" value="Unassembled WGS sequence"/>
</dbReference>
<dbReference type="InterPro" id="IPR016181">
    <property type="entry name" value="Acyl_CoA_acyltransferase"/>
</dbReference>
<accession>A0A4V2F823</accession>
<evidence type="ECO:0000256" key="1">
    <source>
        <dbReference type="ARBA" id="ARBA00022679"/>
    </source>
</evidence>
<sequence length="299" mass="34325">MSNQRTVKDFQYISNIKDQEALRKSFFDLARSTFGLSFLPWYHEGGWGTDYIPHVLADGQTVAANVSVNKMTFLHRGKRRQWIQLGTVMTHPDYRGNGLGRFLMEKILSEYKNSEAVYLFANDTVLDYYPKFGFQPSREFHCTFPLPELPVPLASVRKLDISDQRDRAMLLDYYQKGNPYSVFSMTENQGLLLFHCLNFLRDSIYYSAAYDMIVLAEFEGRTIVCHDLYGPGSAVPLNQVLCTVSMGRSETAALCFMPENTAGMDCVPWREEDTTLFFLDTGRQPFDREQLLFPTVSHA</sequence>
<dbReference type="RefSeq" id="WP_130431845.1">
    <property type="nucleotide sequence ID" value="NZ_SGXF01000001.1"/>
</dbReference>
<evidence type="ECO:0000259" key="3">
    <source>
        <dbReference type="PROSITE" id="PS51186"/>
    </source>
</evidence>
<organism evidence="4 5">
    <name type="scientific">Cuneatibacter caecimuris</name>
    <dbReference type="NCBI Taxonomy" id="1796618"/>
    <lineage>
        <taxon>Bacteria</taxon>
        <taxon>Bacillati</taxon>
        <taxon>Bacillota</taxon>
        <taxon>Clostridia</taxon>
        <taxon>Lachnospirales</taxon>
        <taxon>Lachnospiraceae</taxon>
        <taxon>Cuneatibacter</taxon>
    </lineage>
</organism>
<dbReference type="OrthoDB" id="9804948at2"/>
<dbReference type="AlphaFoldDB" id="A0A4V2F823"/>
<dbReference type="SUPFAM" id="SSF55729">
    <property type="entry name" value="Acyl-CoA N-acyltransferases (Nat)"/>
    <property type="match status" value="1"/>
</dbReference>
<reference evidence="4 5" key="1">
    <citation type="submission" date="2019-02" db="EMBL/GenBank/DDBJ databases">
        <title>Genomic Encyclopedia of Type Strains, Phase IV (KMG-IV): sequencing the most valuable type-strain genomes for metagenomic binning, comparative biology and taxonomic classification.</title>
        <authorList>
            <person name="Goeker M."/>
        </authorList>
    </citation>
    <scope>NUCLEOTIDE SEQUENCE [LARGE SCALE GENOMIC DNA]</scope>
    <source>
        <strain evidence="4 5">DSM 29486</strain>
    </source>
</reference>
<keyword evidence="2" id="KW-0012">Acyltransferase</keyword>
<protein>
    <submittedName>
        <fullName evidence="4">Acetyltransferase (GNAT) family protein</fullName>
    </submittedName>
</protein>
<feature type="domain" description="N-acetyltransferase" evidence="3">
    <location>
        <begin position="14"/>
        <end position="152"/>
    </location>
</feature>
<name>A0A4V2F823_9FIRM</name>
<dbReference type="PANTHER" id="PTHR43420">
    <property type="entry name" value="ACETYLTRANSFERASE"/>
    <property type="match status" value="1"/>
</dbReference>
<dbReference type="CDD" id="cd04301">
    <property type="entry name" value="NAT_SF"/>
    <property type="match status" value="1"/>
</dbReference>
<keyword evidence="5" id="KW-1185">Reference proteome</keyword>
<dbReference type="Pfam" id="PF13527">
    <property type="entry name" value="Acetyltransf_9"/>
    <property type="match status" value="1"/>
</dbReference>
<dbReference type="Gene3D" id="3.40.630.30">
    <property type="match status" value="1"/>
</dbReference>
<comment type="caution">
    <text evidence="4">The sequence shown here is derived from an EMBL/GenBank/DDBJ whole genome shotgun (WGS) entry which is preliminary data.</text>
</comment>
<dbReference type="PANTHER" id="PTHR43420:SF31">
    <property type="entry name" value="ACETYLTRANSFERASE"/>
    <property type="match status" value="1"/>
</dbReference>
<evidence type="ECO:0000256" key="2">
    <source>
        <dbReference type="ARBA" id="ARBA00023315"/>
    </source>
</evidence>
<evidence type="ECO:0000313" key="4">
    <source>
        <dbReference type="EMBL" id="RZT01917.1"/>
    </source>
</evidence>
<evidence type="ECO:0000313" key="5">
    <source>
        <dbReference type="Proteomes" id="UP000292927"/>
    </source>
</evidence>
<dbReference type="EMBL" id="SGXF01000001">
    <property type="protein sequence ID" value="RZT01917.1"/>
    <property type="molecule type" value="Genomic_DNA"/>
</dbReference>
<dbReference type="InterPro" id="IPR000182">
    <property type="entry name" value="GNAT_dom"/>
</dbReference>
<dbReference type="PROSITE" id="PS51186">
    <property type="entry name" value="GNAT"/>
    <property type="match status" value="1"/>
</dbReference>
<dbReference type="InterPro" id="IPR050680">
    <property type="entry name" value="YpeA/RimI_acetyltransf"/>
</dbReference>
<gene>
    <name evidence="4" type="ORF">EV209_0015</name>
</gene>
<proteinExistence type="predicted"/>
<keyword evidence="1 4" id="KW-0808">Transferase</keyword>
<dbReference type="GO" id="GO:0016747">
    <property type="term" value="F:acyltransferase activity, transferring groups other than amino-acyl groups"/>
    <property type="evidence" value="ECO:0007669"/>
    <property type="project" value="InterPro"/>
</dbReference>